<dbReference type="GO" id="GO:0005737">
    <property type="term" value="C:cytoplasm"/>
    <property type="evidence" value="ECO:0007669"/>
    <property type="project" value="TreeGrafter"/>
</dbReference>
<dbReference type="Gene3D" id="3.40.30.10">
    <property type="entry name" value="Glutaredoxin"/>
    <property type="match status" value="1"/>
</dbReference>
<gene>
    <name evidence="2" type="primary">yqjG_2</name>
    <name evidence="2" type="ORF">A8U91_02831</name>
</gene>
<dbReference type="EC" id="1.8.-.-" evidence="2"/>
<dbReference type="GO" id="GO:0016491">
    <property type="term" value="F:oxidoreductase activity"/>
    <property type="evidence" value="ECO:0007669"/>
    <property type="project" value="UniProtKB-KW"/>
</dbReference>
<dbReference type="EMBL" id="MAJD01000002">
    <property type="protein sequence ID" value="OBX33789.1"/>
    <property type="molecule type" value="Genomic_DNA"/>
</dbReference>
<dbReference type="InterPro" id="IPR016639">
    <property type="entry name" value="GST_Omega/GSH"/>
</dbReference>
<organism evidence="2 3">
    <name type="scientific">Halomonas elongata</name>
    <dbReference type="NCBI Taxonomy" id="2746"/>
    <lineage>
        <taxon>Bacteria</taxon>
        <taxon>Pseudomonadati</taxon>
        <taxon>Pseudomonadota</taxon>
        <taxon>Gammaproteobacteria</taxon>
        <taxon>Oceanospirillales</taxon>
        <taxon>Halomonadaceae</taxon>
        <taxon>Halomonas</taxon>
    </lineage>
</organism>
<accession>A0A1B8NUV4</accession>
<dbReference type="PANTHER" id="PTHR32419">
    <property type="entry name" value="GLUTATHIONYL-HYDROQUINONE REDUCTASE"/>
    <property type="match status" value="1"/>
</dbReference>
<evidence type="ECO:0000313" key="3">
    <source>
        <dbReference type="Proteomes" id="UP000092504"/>
    </source>
</evidence>
<evidence type="ECO:0000313" key="2">
    <source>
        <dbReference type="EMBL" id="OBX33789.1"/>
    </source>
</evidence>
<sequence length="162" mass="18198">MRRLKGLTSLIDVSVTSPLMLDQGWSYHRDEGSSGDPLNDVEFHHQLYTLTDPRYTGRVTVPALWDKHEGRIVNNESAELVRMFNGAFDDLTGNRLDLYPRICARPSMPSTPRSTITSTTASTRRDSPPSSRSTRNTSARYSSRWTVSRRVLPSSATWPANG</sequence>
<dbReference type="PANTHER" id="PTHR32419:SF6">
    <property type="entry name" value="GLUTATHIONE S-TRANSFERASE OMEGA-LIKE 1-RELATED"/>
    <property type="match status" value="1"/>
</dbReference>
<protein>
    <submittedName>
        <fullName evidence="2">Glutathionyl-hydroquinone reductase YqjG</fullName>
        <ecNumber evidence="2">1.8.-.-</ecNumber>
    </submittedName>
</protein>
<comment type="caution">
    <text evidence="2">The sequence shown here is derived from an EMBL/GenBank/DDBJ whole genome shotgun (WGS) entry which is preliminary data.</text>
</comment>
<dbReference type="AlphaFoldDB" id="A0A1B8NUV4"/>
<dbReference type="GO" id="GO:0004364">
    <property type="term" value="F:glutathione transferase activity"/>
    <property type="evidence" value="ECO:0007669"/>
    <property type="project" value="InterPro"/>
</dbReference>
<dbReference type="Proteomes" id="UP000092504">
    <property type="component" value="Unassembled WGS sequence"/>
</dbReference>
<evidence type="ECO:0000256" key="1">
    <source>
        <dbReference type="SAM" id="MobiDB-lite"/>
    </source>
</evidence>
<reference evidence="2 3" key="1">
    <citation type="submission" date="2016-06" db="EMBL/GenBank/DDBJ databases">
        <title>Genome sequence of halotolerant plant growth promoting strain of Halomonas elongata HEK1 isolated from salterns of Rann of Kutch, Gujarat, India.</title>
        <authorList>
            <person name="Gaba S."/>
            <person name="Singh R.N."/>
            <person name="Abrol S."/>
            <person name="Kaushik R."/>
            <person name="Saxena A.K."/>
        </authorList>
    </citation>
    <scope>NUCLEOTIDE SEQUENCE [LARGE SCALE GENOMIC DNA]</scope>
    <source>
        <strain evidence="2 3">HEK1</strain>
    </source>
</reference>
<keyword evidence="2" id="KW-0560">Oxidoreductase</keyword>
<dbReference type="PATRIC" id="fig|2746.7.peg.2899"/>
<name>A0A1B8NUV4_HALEL</name>
<proteinExistence type="predicted"/>
<feature type="region of interest" description="Disordered" evidence="1">
    <location>
        <begin position="104"/>
        <end position="144"/>
    </location>
</feature>